<dbReference type="CDD" id="cd00063">
    <property type="entry name" value="FN3"/>
    <property type="match status" value="1"/>
</dbReference>
<dbReference type="Pfam" id="PF11617">
    <property type="entry name" value="Cu-binding_MopE"/>
    <property type="match status" value="14"/>
</dbReference>
<dbReference type="PANTHER" id="PTHR11532:SF57">
    <property type="entry name" value="CARBOXYPEPTIDASE D, B"/>
    <property type="match status" value="1"/>
</dbReference>
<dbReference type="InterPro" id="IPR003961">
    <property type="entry name" value="FN3_dom"/>
</dbReference>
<keyword evidence="10" id="KW-0645">Protease</keyword>
<evidence type="ECO:0000256" key="5">
    <source>
        <dbReference type="ARBA" id="ARBA00022833"/>
    </source>
</evidence>
<dbReference type="SMART" id="SM00060">
    <property type="entry name" value="FN3"/>
    <property type="match status" value="1"/>
</dbReference>
<evidence type="ECO:0000256" key="6">
    <source>
        <dbReference type="PROSITE-ProRule" id="PRU01379"/>
    </source>
</evidence>
<dbReference type="GO" id="GO:0008270">
    <property type="term" value="F:zinc ion binding"/>
    <property type="evidence" value="ECO:0007669"/>
    <property type="project" value="InterPro"/>
</dbReference>
<dbReference type="PROSITE" id="PS52035">
    <property type="entry name" value="PEPTIDASE_M14"/>
    <property type="match status" value="1"/>
</dbReference>
<evidence type="ECO:0000256" key="4">
    <source>
        <dbReference type="ARBA" id="ARBA00022729"/>
    </source>
</evidence>
<proteinExistence type="inferred from homology"/>
<feature type="region of interest" description="Disordered" evidence="7">
    <location>
        <begin position="237"/>
        <end position="259"/>
    </location>
</feature>
<dbReference type="EMBL" id="CP136521">
    <property type="protein sequence ID" value="WOD42645.1"/>
    <property type="molecule type" value="Genomic_DNA"/>
</dbReference>
<dbReference type="GO" id="GO:0006518">
    <property type="term" value="P:peptide metabolic process"/>
    <property type="evidence" value="ECO:0007669"/>
    <property type="project" value="TreeGrafter"/>
</dbReference>
<dbReference type="InterPro" id="IPR045474">
    <property type="entry name" value="GEVED"/>
</dbReference>
<keyword evidence="4" id="KW-0732">Signal</keyword>
<evidence type="ECO:0000259" key="9">
    <source>
        <dbReference type="PROSITE" id="PS52035"/>
    </source>
</evidence>
<dbReference type="PROSITE" id="PS50853">
    <property type="entry name" value="FN3"/>
    <property type="match status" value="1"/>
</dbReference>
<evidence type="ECO:0000313" key="10">
    <source>
        <dbReference type="EMBL" id="WOD42645.1"/>
    </source>
</evidence>
<keyword evidence="11" id="KW-1185">Reference proteome</keyword>
<feature type="domain" description="Fibronectin type-III" evidence="8">
    <location>
        <begin position="535"/>
        <end position="621"/>
    </location>
</feature>
<keyword evidence="5" id="KW-0862">Zinc</keyword>
<dbReference type="InterPro" id="IPR000834">
    <property type="entry name" value="Peptidase_M14"/>
</dbReference>
<dbReference type="Gene3D" id="2.60.40.10">
    <property type="entry name" value="Immunoglobulins"/>
    <property type="match status" value="1"/>
</dbReference>
<dbReference type="InterPro" id="IPR057247">
    <property type="entry name" value="CARBOXYPEPT_ZN_2"/>
</dbReference>
<dbReference type="InterPro" id="IPR026444">
    <property type="entry name" value="Secre_tail"/>
</dbReference>
<dbReference type="SMART" id="SM00631">
    <property type="entry name" value="Zn_pept"/>
    <property type="match status" value="1"/>
</dbReference>
<feature type="domain" description="Peptidase M14" evidence="9">
    <location>
        <begin position="129"/>
        <end position="430"/>
    </location>
</feature>
<dbReference type="GO" id="GO:0005615">
    <property type="term" value="C:extracellular space"/>
    <property type="evidence" value="ECO:0007669"/>
    <property type="project" value="TreeGrafter"/>
</dbReference>
<dbReference type="InterPro" id="IPR013783">
    <property type="entry name" value="Ig-like_fold"/>
</dbReference>
<protein>
    <submittedName>
        <fullName evidence="10">M14 family zinc carboxypeptidase</fullName>
    </submittedName>
</protein>
<dbReference type="NCBIfam" id="TIGR04183">
    <property type="entry name" value="Por_Secre_tail"/>
    <property type="match status" value="1"/>
</dbReference>
<dbReference type="PRINTS" id="PR00765">
    <property type="entry name" value="CRBOXYPTASEA"/>
</dbReference>
<dbReference type="CDD" id="cd18173">
    <property type="entry name" value="M14_CP_bacteria"/>
    <property type="match status" value="1"/>
</dbReference>
<dbReference type="Pfam" id="PF00041">
    <property type="entry name" value="fn3"/>
    <property type="match status" value="1"/>
</dbReference>
<dbReference type="Gene3D" id="2.60.40.1120">
    <property type="entry name" value="Carboxypeptidase-like, regulatory domain"/>
    <property type="match status" value="1"/>
</dbReference>
<dbReference type="SUPFAM" id="SSF53187">
    <property type="entry name" value="Zn-dependent exopeptidases"/>
    <property type="match status" value="1"/>
</dbReference>
<gene>
    <name evidence="10" type="ORF">RNZ46_11670</name>
</gene>
<dbReference type="Pfam" id="PF20009">
    <property type="entry name" value="GEVED"/>
    <property type="match status" value="1"/>
</dbReference>
<evidence type="ECO:0000259" key="8">
    <source>
        <dbReference type="PROSITE" id="PS50853"/>
    </source>
</evidence>
<comment type="similarity">
    <text evidence="2 6">Belongs to the peptidase M14 family.</text>
</comment>
<dbReference type="PANTHER" id="PTHR11532">
    <property type="entry name" value="PROTEASE M14 CARBOXYPEPTIDASE"/>
    <property type="match status" value="1"/>
</dbReference>
<dbReference type="KEGG" id="hws:RNZ46_11670"/>
<dbReference type="InterPro" id="IPR021655">
    <property type="entry name" value="Put_metal-bd"/>
</dbReference>
<evidence type="ECO:0000313" key="11">
    <source>
        <dbReference type="Proteomes" id="UP001302486"/>
    </source>
</evidence>
<reference evidence="11" key="1">
    <citation type="submission" date="2024-06" db="EMBL/GenBank/DDBJ databases">
        <title>Hwangdonia haimaensis gen. nov., sp. nov., a member of the family Flavobacteriaceae isolated from the haima cold seep.</title>
        <authorList>
            <person name="Li J."/>
        </authorList>
    </citation>
    <scope>NUCLEOTIDE SEQUENCE [LARGE SCALE GENOMIC DNA]</scope>
    <source>
        <strain evidence="11">SCSIO 19198</strain>
    </source>
</reference>
<name>A0AA97HQ86_9FLAO</name>
<comment type="cofactor">
    <cofactor evidence="1">
        <name>Zn(2+)</name>
        <dbReference type="ChEBI" id="CHEBI:29105"/>
    </cofactor>
</comment>
<dbReference type="GO" id="GO:0004181">
    <property type="term" value="F:metallocarboxypeptidase activity"/>
    <property type="evidence" value="ECO:0007669"/>
    <property type="project" value="InterPro"/>
</dbReference>
<dbReference type="InterPro" id="IPR050753">
    <property type="entry name" value="Peptidase_M14_domain"/>
</dbReference>
<dbReference type="Proteomes" id="UP001302486">
    <property type="component" value="Chromosome"/>
</dbReference>
<feature type="active site" description="Proton donor/acceptor" evidence="6">
    <location>
        <position position="400"/>
    </location>
</feature>
<dbReference type="GO" id="GO:0016485">
    <property type="term" value="P:protein processing"/>
    <property type="evidence" value="ECO:0007669"/>
    <property type="project" value="TreeGrafter"/>
</dbReference>
<evidence type="ECO:0000256" key="7">
    <source>
        <dbReference type="SAM" id="MobiDB-lite"/>
    </source>
</evidence>
<keyword evidence="10" id="KW-0121">Carboxypeptidase</keyword>
<dbReference type="InterPro" id="IPR036116">
    <property type="entry name" value="FN3_sf"/>
</dbReference>
<keyword evidence="10" id="KW-0378">Hydrolase</keyword>
<sequence length="1524" mass="161179">MKKNTLIFVLFTLMAQITFSQDISKLKAEKYLSSKGEVTFTFKVDSKNDIDKHSRDFSIVHYDPKTKTVKAWANEKQFRIFESKNIPFEVPKSENEVDEAVIYDNSSKIKKGNLAGKSKANTLTFPVSSYPTYAEYAQQMQDFEDDYPTLVDKFSIGTTTQGDKELLFVKISDNVGTDEQEPKLMFTSSMHGDEIAGYPMMLSLINYILTVYTDTGHADHARVKNLVENAEIWINPSANPDGTYHNSPGNTSVTGSRRGNANNVDLNRNYPDNVQGAHTDGNAYQVETLAFMALADANHFVISANFHGGTELVNYPFDNAYTSQYTHPDGDWFEYTGIQYATHAQNDSDALGDTTYMTADDDSDVYPSPGVTHGAEWYRVYGGRQDYMNFYHQCKEITVELSDTKILPESQLVNYWLYNRDALLDFLTQGTYGFTGVVKDANTNNPIEATVTIVGHDAYGSHTYSDATHGDFYRPIKGGGDTDPNTTGDNNATVTYDILFEADCYQSFTLTNQSIANDQKVVLPDVLLVPTTSAVPTSLAASSINSTSATMTWSSGSGATFDLRYREIGAPTWIDVLGISSSTSDLSGLSSSTNYEVQVRSVCDSSTSSYTSSTNFSTTAVSYCASLGNNAGATDEYISNVQVKTINNSTGNDQYSDYTAQIANVVLGESVSISITPTWGGTLYDEAYSVWIDYNANGDFTDSGEQVWTQSATQTTPVSGNFTIPLSATLGSTRMRVSMKYNGLPTSCESFQYGEVEDYTINITSNLTTWYQDSDGDGFGNAALTQDAVSQPVGYVANNTDCDDGNAAINAPVTYYVDADGDGFGSTTTAEICATSAPAGYSDNNTDCDDGNAAINSPVTYYVDADGDGFGSTTTAELCATSAPAGYSDNNTDCDDGNAAINAPVTYYVDADGDGFGSTTTAELCATSAPAGYADNNTDCDDGNAAINSPVTYYVDADGDGFGSTTTAELCATSAPAGYADNNTDCDDGNAAINAPVTYYVDADGDGFGSTTTAELCATSAPGGYSDNNTDCDDGNAAINSPVTYYVDADGDGFGSTTTAEICATSAPAGYSNNNTDCDDGNAAINSPVTYYVDADGDGFGSTTTAELCATSAPAGYADNNTDCDDGNAAINSPVTYYVDADGDGFGSTTTAELCATSAPAGYSDNNTDCDDGNAAINSPVTYYVDADGDGFGSTTTAELCATTAPAGYSDNNTDCDDGNAAINSPVTYYVDADGDGFGSTTTAELCATSAPAGYSDNNTDCDDGNAAINSPVTYYVDADGDGFGSTTTAEICATSAPAGYSDNNTDCDDGNAAINSPVTYYVDADGDGFGSTTTAELCATSAPAGYSDNNTDCDDGNAAINSPVTYYVDADGDGFGSTTTAELCATSAPAGYSDNNTDCDDGNAAINPGTAEIPGNGIDDDCNAGTPDGTLGIDDDFNENNVLITPNPFNGNIRIKLPHSYNNSEFTIKIYDLNGRLVVDKQYSRISGTINISSLNNLEQAPYLLKVINNKTGASLMKRLIKY</sequence>
<dbReference type="Pfam" id="PF00246">
    <property type="entry name" value="Peptidase_M14"/>
    <property type="match status" value="1"/>
</dbReference>
<dbReference type="PROSITE" id="PS00133">
    <property type="entry name" value="CARBOXYPEPT_ZN_2"/>
    <property type="match status" value="1"/>
</dbReference>
<dbReference type="Pfam" id="PF18962">
    <property type="entry name" value="Por_Secre_tail"/>
    <property type="match status" value="1"/>
</dbReference>
<evidence type="ECO:0000256" key="2">
    <source>
        <dbReference type="ARBA" id="ARBA00005988"/>
    </source>
</evidence>
<keyword evidence="3" id="KW-0479">Metal-binding</keyword>
<evidence type="ECO:0000256" key="1">
    <source>
        <dbReference type="ARBA" id="ARBA00001947"/>
    </source>
</evidence>
<evidence type="ECO:0000256" key="3">
    <source>
        <dbReference type="ARBA" id="ARBA00022723"/>
    </source>
</evidence>
<dbReference type="SUPFAM" id="SSF49265">
    <property type="entry name" value="Fibronectin type III"/>
    <property type="match status" value="1"/>
</dbReference>
<dbReference type="Gene3D" id="3.40.630.10">
    <property type="entry name" value="Zn peptidases"/>
    <property type="match status" value="1"/>
</dbReference>
<dbReference type="RefSeq" id="WP_316982373.1">
    <property type="nucleotide sequence ID" value="NZ_CP136521.1"/>
</dbReference>
<accession>A0AA97HQ86</accession>
<organism evidence="10 11">
    <name type="scientific">Hwangdonia lutea</name>
    <dbReference type="NCBI Taxonomy" id="3075823"/>
    <lineage>
        <taxon>Bacteria</taxon>
        <taxon>Pseudomonadati</taxon>
        <taxon>Bacteroidota</taxon>
        <taxon>Flavobacteriia</taxon>
        <taxon>Flavobacteriales</taxon>
        <taxon>Flavobacteriaceae</taxon>
        <taxon>Hwangdonia</taxon>
    </lineage>
</organism>